<reference evidence="2 3" key="1">
    <citation type="journal article" date="2012" name="Eukaryot. Cell">
        <title>Draft genome sequence of CBS 2479, the standard type strain of Trichosporon asahii.</title>
        <authorList>
            <person name="Yang R.Y."/>
            <person name="Li H.T."/>
            <person name="Zhu H."/>
            <person name="Zhou G.P."/>
            <person name="Wang M."/>
            <person name="Wang L."/>
        </authorList>
    </citation>
    <scope>NUCLEOTIDE SEQUENCE [LARGE SCALE GENOMIC DNA]</scope>
    <source>
        <strain evidence="3">ATCC 90039 / CBS 2479 / JCM 2466 / KCTC 7840 / NCYC 2677 / UAMH 7654</strain>
    </source>
</reference>
<evidence type="ECO:0000313" key="3">
    <source>
        <dbReference type="Proteomes" id="UP000002748"/>
    </source>
</evidence>
<dbReference type="AlphaFoldDB" id="J5TP43"/>
<dbReference type="Proteomes" id="UP000002748">
    <property type="component" value="Unassembled WGS sequence"/>
</dbReference>
<sequence>MRSETEKQASSSKLQVRGPGHQAPGFELRSLSAGLRWRRMLTVTRSDETSKRVELIPRFHCWLRIVLGSQVDHTGVDISKCPRLTDHAAIMVEPKMACKRGLLANYKHSASHPFSDAGNDCTESRGYLTVSTFLVKLRQVQTQAPSMPNEHTARALLCKQSPAHLIAPARLQGAAHGER</sequence>
<dbReference type="RefSeq" id="XP_014182558.1">
    <property type="nucleotide sequence ID" value="XM_014327083.1"/>
</dbReference>
<proteinExistence type="predicted"/>
<dbReference type="VEuPathDB" id="FungiDB:A1Q1_06834"/>
<evidence type="ECO:0000313" key="2">
    <source>
        <dbReference type="EMBL" id="EJT51911.1"/>
    </source>
</evidence>
<feature type="region of interest" description="Disordered" evidence="1">
    <location>
        <begin position="1"/>
        <end position="25"/>
    </location>
</feature>
<accession>J5TP43</accession>
<dbReference type="KEGG" id="tasa:A1Q1_06834"/>
<comment type="caution">
    <text evidence="2">The sequence shown here is derived from an EMBL/GenBank/DDBJ whole genome shotgun (WGS) entry which is preliminary data.</text>
</comment>
<protein>
    <submittedName>
        <fullName evidence="2">Uncharacterized protein</fullName>
    </submittedName>
</protein>
<dbReference type="GeneID" id="25990346"/>
<name>J5TP43_TRIAS</name>
<gene>
    <name evidence="2" type="ORF">A1Q1_06834</name>
</gene>
<evidence type="ECO:0000256" key="1">
    <source>
        <dbReference type="SAM" id="MobiDB-lite"/>
    </source>
</evidence>
<dbReference type="EMBL" id="ALBS01000041">
    <property type="protein sequence ID" value="EJT51911.1"/>
    <property type="molecule type" value="Genomic_DNA"/>
</dbReference>
<dbReference type="HOGENOM" id="CLU_1504506_0_0_1"/>
<organism evidence="2 3">
    <name type="scientific">Trichosporon asahii var. asahii (strain ATCC 90039 / CBS 2479 / JCM 2466 / KCTC 7840 / NBRC 103889/ NCYC 2677 / UAMH 7654)</name>
    <name type="common">Yeast</name>
    <dbReference type="NCBI Taxonomy" id="1186058"/>
    <lineage>
        <taxon>Eukaryota</taxon>
        <taxon>Fungi</taxon>
        <taxon>Dikarya</taxon>
        <taxon>Basidiomycota</taxon>
        <taxon>Agaricomycotina</taxon>
        <taxon>Tremellomycetes</taxon>
        <taxon>Trichosporonales</taxon>
        <taxon>Trichosporonaceae</taxon>
        <taxon>Trichosporon</taxon>
    </lineage>
</organism>